<sequence length="350" mass="40992">MSEHVPAWKRLGLKVKQTIDDEDNQILNITHLDSGKLTSKQAKKVKKRQLEQQDKEQSEIKKQKTDNDSTKKPPKRKKLPKGERPPPPEKDQLAYLKQFQLDRPNWKFSKQKQNWILRNIKTISDDYEEYLLNYLNDLKGGSRDRLASDMEQVINLWNECALEAEKKLQERLEQSAKEAEEGSDQAKKDGEKDNSKETENQNQEKKDGKTPPSIEYTIRSRKIYTLLTGKNLVLRSIDDDEEVDEVDNKEAEDEDEDKKQDSESKEETTVDKNQEETTADDIEKDETVNVDTDEEELEKKHKKEKKDKKEKKKKSKKDKKEKKKKNKDKLSSKVIVEDVDVLEYVDDSDL</sequence>
<feature type="compositionally biased region" description="Basic and acidic residues" evidence="1">
    <location>
        <begin position="48"/>
        <end position="71"/>
    </location>
</feature>
<dbReference type="EMBL" id="BSXU01003795">
    <property type="protein sequence ID" value="GMG40407.1"/>
    <property type="molecule type" value="Genomic_DNA"/>
</dbReference>
<evidence type="ECO:0000313" key="4">
    <source>
        <dbReference type="Proteomes" id="UP001165063"/>
    </source>
</evidence>
<dbReference type="Pfam" id="PF10180">
    <property type="entry name" value="WKF"/>
    <property type="match status" value="1"/>
</dbReference>
<dbReference type="OrthoDB" id="10261563at2759"/>
<reference evidence="3" key="1">
    <citation type="submission" date="2023-04" db="EMBL/GenBank/DDBJ databases">
        <title>Ambrosiozyma monospora NBRC 1965.</title>
        <authorList>
            <person name="Ichikawa N."/>
            <person name="Sato H."/>
            <person name="Tonouchi N."/>
        </authorList>
    </citation>
    <scope>NUCLEOTIDE SEQUENCE</scope>
    <source>
        <strain evidence="3">NBRC 1965</strain>
    </source>
</reference>
<feature type="domain" description="WKF" evidence="2">
    <location>
        <begin position="94"/>
        <end position="153"/>
    </location>
</feature>
<feature type="compositionally biased region" description="Basic and acidic residues" evidence="1">
    <location>
        <begin position="171"/>
        <end position="209"/>
    </location>
</feature>
<gene>
    <name evidence="3" type="ORF">Amon01_000617000</name>
</gene>
<evidence type="ECO:0000256" key="1">
    <source>
        <dbReference type="SAM" id="MobiDB-lite"/>
    </source>
</evidence>
<organism evidence="3 4">
    <name type="scientific">Ambrosiozyma monospora</name>
    <name type="common">Yeast</name>
    <name type="synonym">Endomycopsis monosporus</name>
    <dbReference type="NCBI Taxonomy" id="43982"/>
    <lineage>
        <taxon>Eukaryota</taxon>
        <taxon>Fungi</taxon>
        <taxon>Dikarya</taxon>
        <taxon>Ascomycota</taxon>
        <taxon>Saccharomycotina</taxon>
        <taxon>Pichiomycetes</taxon>
        <taxon>Pichiales</taxon>
        <taxon>Pichiaceae</taxon>
        <taxon>Ambrosiozyma</taxon>
    </lineage>
</organism>
<dbReference type="PANTHER" id="PTHR22306:SF2">
    <property type="entry name" value="CHROMOSOME 7 OPEN READING FRAME 50"/>
    <property type="match status" value="1"/>
</dbReference>
<feature type="compositionally biased region" description="Acidic residues" evidence="1">
    <location>
        <begin position="238"/>
        <end position="256"/>
    </location>
</feature>
<feature type="region of interest" description="Disordered" evidence="1">
    <location>
        <begin position="33"/>
        <end position="91"/>
    </location>
</feature>
<feature type="compositionally biased region" description="Basic and acidic residues" evidence="1">
    <location>
        <begin position="257"/>
        <end position="275"/>
    </location>
</feature>
<evidence type="ECO:0000313" key="3">
    <source>
        <dbReference type="EMBL" id="GMG40407.1"/>
    </source>
</evidence>
<feature type="compositionally biased region" description="Basic residues" evidence="1">
    <location>
        <begin position="300"/>
        <end position="327"/>
    </location>
</feature>
<feature type="region of interest" description="Disordered" evidence="1">
    <location>
        <begin position="171"/>
        <end position="219"/>
    </location>
</feature>
<comment type="caution">
    <text evidence="3">The sequence shown here is derived from an EMBL/GenBank/DDBJ whole genome shotgun (WGS) entry which is preliminary data.</text>
</comment>
<dbReference type="PANTHER" id="PTHR22306">
    <property type="entry name" value="CHROMOSOME 7 OPEN READING FRAME 50"/>
    <property type="match status" value="1"/>
</dbReference>
<protein>
    <submittedName>
        <fullName evidence="3">Unnamed protein product</fullName>
    </submittedName>
</protein>
<name>A0A9W6YXK7_AMBMO</name>
<dbReference type="AlphaFoldDB" id="A0A9W6YXK7"/>
<feature type="compositionally biased region" description="Basic and acidic residues" evidence="1">
    <location>
        <begin position="80"/>
        <end position="91"/>
    </location>
</feature>
<dbReference type="Proteomes" id="UP001165063">
    <property type="component" value="Unassembled WGS sequence"/>
</dbReference>
<accession>A0A9W6YXK7</accession>
<proteinExistence type="predicted"/>
<evidence type="ECO:0000259" key="2">
    <source>
        <dbReference type="Pfam" id="PF10180"/>
    </source>
</evidence>
<keyword evidence="4" id="KW-1185">Reference proteome</keyword>
<feature type="region of interest" description="Disordered" evidence="1">
    <location>
        <begin position="238"/>
        <end position="337"/>
    </location>
</feature>
<dbReference type="InterPro" id="IPR019327">
    <property type="entry name" value="WKF"/>
</dbReference>